<dbReference type="EMBL" id="SACM01000001">
    <property type="protein sequence ID" value="RVT88380.1"/>
    <property type="molecule type" value="Genomic_DNA"/>
</dbReference>
<gene>
    <name evidence="6" type="ORF">EOD73_05205</name>
</gene>
<reference evidence="6 7" key="1">
    <citation type="submission" date="2019-01" db="EMBL/GenBank/DDBJ databases">
        <authorList>
            <person name="Chen W.-M."/>
        </authorList>
    </citation>
    <scope>NUCLEOTIDE SEQUENCE [LARGE SCALE GENOMIC DNA]</scope>
    <source>
        <strain evidence="6 7">CCP-18</strain>
    </source>
</reference>
<keyword evidence="2" id="KW-0408">Iron</keyword>
<evidence type="ECO:0000313" key="7">
    <source>
        <dbReference type="Proteomes" id="UP000288587"/>
    </source>
</evidence>
<dbReference type="InterPro" id="IPR014710">
    <property type="entry name" value="RmlC-like_jellyroll"/>
</dbReference>
<dbReference type="Pfam" id="PF17954">
    <property type="entry name" value="Pirin_C_2"/>
    <property type="match status" value="1"/>
</dbReference>
<evidence type="ECO:0000256" key="1">
    <source>
        <dbReference type="ARBA" id="ARBA00008416"/>
    </source>
</evidence>
<dbReference type="PANTHER" id="PTHR43212:SF3">
    <property type="entry name" value="QUERCETIN 2,3-DIOXYGENASE"/>
    <property type="match status" value="1"/>
</dbReference>
<feature type="binding site" evidence="2">
    <location>
        <position position="110"/>
    </location>
    <ligand>
        <name>Fe cation</name>
        <dbReference type="ChEBI" id="CHEBI:24875"/>
    </ligand>
</feature>
<evidence type="ECO:0000313" key="6">
    <source>
        <dbReference type="EMBL" id="RVT88380.1"/>
    </source>
</evidence>
<feature type="binding site" evidence="2">
    <location>
        <position position="108"/>
    </location>
    <ligand>
        <name>Fe cation</name>
        <dbReference type="ChEBI" id="CHEBI:24875"/>
    </ligand>
</feature>
<feature type="domain" description="Quercetin 2,3-dioxygenase C-terminal cupin" evidence="5">
    <location>
        <begin position="159"/>
        <end position="235"/>
    </location>
</feature>
<feature type="domain" description="Pirin N-terminal" evidence="4">
    <location>
        <begin position="12"/>
        <end position="125"/>
    </location>
</feature>
<feature type="binding site" evidence="2">
    <location>
        <position position="57"/>
    </location>
    <ligand>
        <name>Fe cation</name>
        <dbReference type="ChEBI" id="CHEBI:24875"/>
    </ligand>
</feature>
<dbReference type="SUPFAM" id="SSF51182">
    <property type="entry name" value="RmlC-like cupins"/>
    <property type="match status" value="1"/>
</dbReference>
<evidence type="ECO:0000256" key="3">
    <source>
        <dbReference type="RuleBase" id="RU003457"/>
    </source>
</evidence>
<name>A0A437LSK4_9BURK</name>
<comment type="similarity">
    <text evidence="1 3">Belongs to the pirin family.</text>
</comment>
<accession>A0A437LSK4</accession>
<dbReference type="PIRSF" id="PIRSF006232">
    <property type="entry name" value="Pirin"/>
    <property type="match status" value="1"/>
</dbReference>
<dbReference type="Proteomes" id="UP000288587">
    <property type="component" value="Unassembled WGS sequence"/>
</dbReference>
<dbReference type="InterPro" id="IPR041602">
    <property type="entry name" value="Quercetinase_C"/>
</dbReference>
<evidence type="ECO:0000259" key="4">
    <source>
        <dbReference type="Pfam" id="PF02678"/>
    </source>
</evidence>
<dbReference type="RefSeq" id="WP_127681498.1">
    <property type="nucleotide sequence ID" value="NZ_SACM01000001.1"/>
</dbReference>
<keyword evidence="2" id="KW-0479">Metal-binding</keyword>
<dbReference type="CDD" id="cd20311">
    <property type="entry name" value="cupin_Yhhw_C"/>
    <property type="match status" value="1"/>
</dbReference>
<dbReference type="PANTHER" id="PTHR43212">
    <property type="entry name" value="QUERCETIN 2,3-DIOXYGENASE"/>
    <property type="match status" value="1"/>
</dbReference>
<comment type="caution">
    <text evidence="6">The sequence shown here is derived from an EMBL/GenBank/DDBJ whole genome shotgun (WGS) entry which is preliminary data.</text>
</comment>
<dbReference type="GO" id="GO:0046872">
    <property type="term" value="F:metal ion binding"/>
    <property type="evidence" value="ECO:0007669"/>
    <property type="project" value="UniProtKB-KW"/>
</dbReference>
<dbReference type="Gene3D" id="2.60.120.10">
    <property type="entry name" value="Jelly Rolls"/>
    <property type="match status" value="2"/>
</dbReference>
<protein>
    <submittedName>
        <fullName evidence="6">Pirin family protein</fullName>
    </submittedName>
</protein>
<organism evidence="6 7">
    <name type="scientific">Inhella crocodyli</name>
    <dbReference type="NCBI Taxonomy" id="2499851"/>
    <lineage>
        <taxon>Bacteria</taxon>
        <taxon>Pseudomonadati</taxon>
        <taxon>Pseudomonadota</taxon>
        <taxon>Betaproteobacteria</taxon>
        <taxon>Burkholderiales</taxon>
        <taxon>Sphaerotilaceae</taxon>
        <taxon>Inhella</taxon>
    </lineage>
</organism>
<proteinExistence type="inferred from homology"/>
<dbReference type="InterPro" id="IPR003829">
    <property type="entry name" value="Pirin_N_dom"/>
</dbReference>
<dbReference type="InterPro" id="IPR011051">
    <property type="entry name" value="RmlC_Cupin_sf"/>
</dbReference>
<dbReference type="AlphaFoldDB" id="A0A437LSK4"/>
<comment type="cofactor">
    <cofactor evidence="2">
        <name>Fe cation</name>
        <dbReference type="ChEBI" id="CHEBI:24875"/>
    </cofactor>
    <text evidence="2">Binds 1 Fe cation per subunit.</text>
</comment>
<sequence>MKQVFRSEQRGGANHGWLLAKHSFSFANWYDPSRMGFGVLRVINEDRVAPHTGFGTHGHRDMEIVTYVLEGELAHKDSMGNGEVGGANAGVIRPGEIQRMSAGSGVMHSEMNHGNQEVHLLQIWMLPKTPGGAPGYEQARIDPASMRGRLSLLAADGGALVHVNSDVRLYAGRFDGAETAELPLLAGRLAYVQVARGAVTVNGERLNQGDGLQMADVSSVQIQGGEQAEILVFDLGLPH</sequence>
<evidence type="ECO:0000256" key="2">
    <source>
        <dbReference type="PIRSR" id="PIRSR006232-1"/>
    </source>
</evidence>
<feature type="binding site" evidence="2">
    <location>
        <position position="59"/>
    </location>
    <ligand>
        <name>Fe cation</name>
        <dbReference type="ChEBI" id="CHEBI:24875"/>
    </ligand>
</feature>
<dbReference type="CDD" id="cd02910">
    <property type="entry name" value="cupin_Yhhw_N"/>
    <property type="match status" value="1"/>
</dbReference>
<dbReference type="InterPro" id="IPR012093">
    <property type="entry name" value="Pirin"/>
</dbReference>
<dbReference type="OrthoDB" id="321327at2"/>
<keyword evidence="7" id="KW-1185">Reference proteome</keyword>
<evidence type="ECO:0000259" key="5">
    <source>
        <dbReference type="Pfam" id="PF17954"/>
    </source>
</evidence>
<dbReference type="Pfam" id="PF02678">
    <property type="entry name" value="Pirin"/>
    <property type="match status" value="1"/>
</dbReference>